<dbReference type="PANTHER" id="PTHR42957">
    <property type="entry name" value="HELICASE MJ1565-RELATED"/>
    <property type="match status" value="1"/>
</dbReference>
<evidence type="ECO:0008006" key="2">
    <source>
        <dbReference type="Google" id="ProtNLM"/>
    </source>
</evidence>
<proteinExistence type="predicted"/>
<name>X0SYW6_9ZZZZ</name>
<reference evidence="1" key="1">
    <citation type="journal article" date="2014" name="Front. Microbiol.">
        <title>High frequency of phylogenetically diverse reductive dehalogenase-homologous genes in deep subseafloor sedimentary metagenomes.</title>
        <authorList>
            <person name="Kawai M."/>
            <person name="Futagami T."/>
            <person name="Toyoda A."/>
            <person name="Takaki Y."/>
            <person name="Nishi S."/>
            <person name="Hori S."/>
            <person name="Arai W."/>
            <person name="Tsubouchi T."/>
            <person name="Morono Y."/>
            <person name="Uchiyama I."/>
            <person name="Ito T."/>
            <person name="Fujiyama A."/>
            <person name="Inagaki F."/>
            <person name="Takami H."/>
        </authorList>
    </citation>
    <scope>NUCLEOTIDE SEQUENCE</scope>
    <source>
        <strain evidence="1">Expedition CK06-06</strain>
    </source>
</reference>
<gene>
    <name evidence="1" type="ORF">S01H1_28716</name>
</gene>
<comment type="caution">
    <text evidence="1">The sequence shown here is derived from an EMBL/GenBank/DDBJ whole genome shotgun (WGS) entry which is preliminary data.</text>
</comment>
<feature type="non-terminal residue" evidence="1">
    <location>
        <position position="1"/>
    </location>
</feature>
<dbReference type="AlphaFoldDB" id="X0SYW6"/>
<dbReference type="SUPFAM" id="SSF52540">
    <property type="entry name" value="P-loop containing nucleoside triphosphate hydrolases"/>
    <property type="match status" value="1"/>
</dbReference>
<dbReference type="PANTHER" id="PTHR42957:SF1">
    <property type="entry name" value="HELICASE MJ1565-RELATED"/>
    <property type="match status" value="1"/>
</dbReference>
<sequence>TAYMLVANMLARRIYAQYQERMERSMGEGVAQPNPLVITIEEAHKFLNREVASQTIFGTIAREMRKYNVSLLVIDQRPSGIDEEVMSQMGTKITCLLDNERDIDSVLAGVAGKNELKSVLSRLAPKRQALIFGHAVPMPVAFQPLEYGSAESYKRFLPAGDTGPRAQKDIEELWD</sequence>
<accession>X0SYW6</accession>
<evidence type="ECO:0000313" key="1">
    <source>
        <dbReference type="EMBL" id="GAF86164.1"/>
    </source>
</evidence>
<dbReference type="InterPro" id="IPR027417">
    <property type="entry name" value="P-loop_NTPase"/>
</dbReference>
<dbReference type="EMBL" id="BARS01017565">
    <property type="protein sequence ID" value="GAF86164.1"/>
    <property type="molecule type" value="Genomic_DNA"/>
</dbReference>
<protein>
    <recommendedName>
        <fullName evidence="2">Helicase HerA central domain-containing protein</fullName>
    </recommendedName>
</protein>
<dbReference type="Gene3D" id="3.40.50.300">
    <property type="entry name" value="P-loop containing nucleotide triphosphate hydrolases"/>
    <property type="match status" value="1"/>
</dbReference>
<dbReference type="InterPro" id="IPR008571">
    <property type="entry name" value="HerA-like"/>
</dbReference>
<organism evidence="1">
    <name type="scientific">marine sediment metagenome</name>
    <dbReference type="NCBI Taxonomy" id="412755"/>
    <lineage>
        <taxon>unclassified sequences</taxon>
        <taxon>metagenomes</taxon>
        <taxon>ecological metagenomes</taxon>
    </lineage>
</organism>